<evidence type="ECO:0000256" key="7">
    <source>
        <dbReference type="ARBA" id="ARBA00022618"/>
    </source>
</evidence>
<feature type="compositionally biased region" description="Acidic residues" evidence="12">
    <location>
        <begin position="278"/>
        <end position="294"/>
    </location>
</feature>
<keyword evidence="15" id="KW-1185">Reference proteome</keyword>
<dbReference type="GO" id="GO:0003697">
    <property type="term" value="F:single-stranded DNA binding"/>
    <property type="evidence" value="ECO:0007669"/>
    <property type="project" value="EnsemblFungi"/>
</dbReference>
<dbReference type="RefSeq" id="XP_002172036.1">
    <property type="nucleotide sequence ID" value="XM_002172000.2"/>
</dbReference>
<dbReference type="GO" id="GO:0016887">
    <property type="term" value="F:ATP hydrolysis activity"/>
    <property type="evidence" value="ECO:0007669"/>
    <property type="project" value="EnsemblFungi"/>
</dbReference>
<dbReference type="Pfam" id="PF05786">
    <property type="entry name" value="Cnd2"/>
    <property type="match status" value="1"/>
</dbReference>
<evidence type="ECO:0000313" key="14">
    <source>
        <dbReference type="JaponicusDB" id="SJAG_00768"/>
    </source>
</evidence>
<dbReference type="GO" id="GO:0051315">
    <property type="term" value="P:attachment of mitotic spindle microtubules to kinetochore"/>
    <property type="evidence" value="ECO:0007669"/>
    <property type="project" value="EnsemblFungi"/>
</dbReference>
<evidence type="ECO:0000313" key="15">
    <source>
        <dbReference type="Proteomes" id="UP000001744"/>
    </source>
</evidence>
<keyword evidence="6" id="KW-0963">Cytoplasm</keyword>
<dbReference type="GO" id="GO:0005737">
    <property type="term" value="C:cytoplasm"/>
    <property type="evidence" value="ECO:0007669"/>
    <property type="project" value="UniProtKB-SubCell"/>
</dbReference>
<dbReference type="InterPro" id="IPR022816">
    <property type="entry name" value="Condensin_barren_su2"/>
</dbReference>
<organism evidence="13 15">
    <name type="scientific">Schizosaccharomyces japonicus (strain yFS275 / FY16936)</name>
    <name type="common">Fission yeast</name>
    <dbReference type="NCBI Taxonomy" id="402676"/>
    <lineage>
        <taxon>Eukaryota</taxon>
        <taxon>Fungi</taxon>
        <taxon>Dikarya</taxon>
        <taxon>Ascomycota</taxon>
        <taxon>Taphrinomycotina</taxon>
        <taxon>Schizosaccharomycetes</taxon>
        <taxon>Schizosaccharomycetales</taxon>
        <taxon>Schizosaccharomycetaceae</taxon>
        <taxon>Schizosaccharomyces</taxon>
    </lineage>
</organism>
<feature type="compositionally biased region" description="Low complexity" evidence="12">
    <location>
        <begin position="598"/>
        <end position="611"/>
    </location>
</feature>
<dbReference type="PIRSF" id="PIRSF017126">
    <property type="entry name" value="Condensin_H"/>
    <property type="match status" value="1"/>
</dbReference>
<sequence length="754" mass="83748">MGRASIGPKTPVHLTSLNDDALEKKRNKERLRKQQHLRRTSAINSITPRTSLTGRESIGSGSPGLNSPFGTPQKKAPLLANFEEWMKLATDNKINSTNTWNFALIDYFHDMSLLKDGDNINFQKASCTLDGCVKIYTSRVDSVATETGKLLSGLANNAQWKEIEDEHAMENDGEDKDELAGAKEKRERKRAHRAEQTLAKSFEALQAKRLDLEYTFDPLFKKMCADFDEGGAKGLLMNHLSVNLHGRIVFDSTDDMVLDEHDDDKTGSNEDKDGAMDEDKEVEEDVKEEEEEEEFNPIMMTDLKNIYFQRLDGLSVCPSLQGFEFGNNTSLNVSLLKSLGEEATSVDGPLVLDNADSQSGPPNLELDVSDDGDDDDAPLDFIGLAQDEEDTTLATAQHAIVDPQHAHPTLVGETTEEQQNQQDYSISSIYSSFNEVYGYFDKSLKHNWAGPELWRIQRLKQKALQDAENRTNSSSALDAASTNDTATSIVSVDKKRRKEVDYTIDFSEPINEESLFAPASANLQLPKNHWRTLNRNLLPDDYHIDSKRLLRLFLKDNALINARSNSSTTSQPEADVDPSTDVPADADNSLVLAHPGLDDGAMSDSDGAADAPLPFVPEGEEDNPFAMDSSKPPSSAGFGESLLLNARLAMPEMLQYAKRATRVDVKVLKERLYECLEIPPSSEEAPEPIVRRFTDVLDKLSAIYEPSAYKDVSTSFAFICVLHLANEHGLKITSSDDLNDLYIERDLSLEPLTT</sequence>
<keyword evidence="5" id="KW-0158">Chromosome</keyword>
<dbReference type="VEuPathDB" id="FungiDB:SJAG_00768"/>
<comment type="function">
    <text evidence="11">Regulatory subunit of the condensin complex, a complex required for conversion of interphase chromatin into mitotic-like condense chromosomes.</text>
</comment>
<comment type="similarity">
    <text evidence="3 11">Belongs to the CND2 (condensin subunit 2) family.</text>
</comment>
<dbReference type="GeneID" id="7052184"/>
<feature type="region of interest" description="Disordered" evidence="12">
    <location>
        <begin position="165"/>
        <end position="194"/>
    </location>
</feature>
<feature type="compositionally biased region" description="Polar residues" evidence="12">
    <location>
        <begin position="41"/>
        <end position="70"/>
    </location>
</feature>
<feature type="region of interest" description="Disordered" evidence="12">
    <location>
        <begin position="352"/>
        <end position="374"/>
    </location>
</feature>
<evidence type="ECO:0000256" key="10">
    <source>
        <dbReference type="ARBA" id="ARBA00023306"/>
    </source>
</evidence>
<evidence type="ECO:0000256" key="12">
    <source>
        <dbReference type="SAM" id="MobiDB-lite"/>
    </source>
</evidence>
<feature type="compositionally biased region" description="Basic residues" evidence="12">
    <location>
        <begin position="27"/>
        <end position="39"/>
    </location>
</feature>
<name>B6JWJ2_SCHJY</name>
<evidence type="ECO:0000256" key="8">
    <source>
        <dbReference type="ARBA" id="ARBA00022776"/>
    </source>
</evidence>
<dbReference type="HOGENOM" id="CLU_010510_0_1_1"/>
<evidence type="ECO:0000256" key="6">
    <source>
        <dbReference type="ARBA" id="ARBA00022490"/>
    </source>
</evidence>
<feature type="compositionally biased region" description="Polar residues" evidence="12">
    <location>
        <begin position="470"/>
        <end position="486"/>
    </location>
</feature>
<accession>B6JWJ2</accession>
<dbReference type="PANTHER" id="PTHR13108:SF9">
    <property type="entry name" value="CONDENSIN COMPLEX SUBUNIT 2"/>
    <property type="match status" value="1"/>
</dbReference>
<dbReference type="eggNOG" id="KOG2328">
    <property type="taxonomic scope" value="Eukaryota"/>
</dbReference>
<keyword evidence="8 11" id="KW-0498">Mitosis</keyword>
<reference evidence="13 15" key="1">
    <citation type="journal article" date="2011" name="Science">
        <title>Comparative functional genomics of the fission yeasts.</title>
        <authorList>
            <person name="Rhind N."/>
            <person name="Chen Z."/>
            <person name="Yassour M."/>
            <person name="Thompson D.A."/>
            <person name="Haas B.J."/>
            <person name="Habib N."/>
            <person name="Wapinski I."/>
            <person name="Roy S."/>
            <person name="Lin M.F."/>
            <person name="Heiman D.I."/>
            <person name="Young S.K."/>
            <person name="Furuya K."/>
            <person name="Guo Y."/>
            <person name="Pidoux A."/>
            <person name="Chen H.M."/>
            <person name="Robbertse B."/>
            <person name="Goldberg J.M."/>
            <person name="Aoki K."/>
            <person name="Bayne E.H."/>
            <person name="Berlin A.M."/>
            <person name="Desjardins C.A."/>
            <person name="Dobbs E."/>
            <person name="Dukaj L."/>
            <person name="Fan L."/>
            <person name="FitzGerald M.G."/>
            <person name="French C."/>
            <person name="Gujja S."/>
            <person name="Hansen K."/>
            <person name="Keifenheim D."/>
            <person name="Levin J.Z."/>
            <person name="Mosher R.A."/>
            <person name="Mueller C.A."/>
            <person name="Pfiffner J."/>
            <person name="Priest M."/>
            <person name="Russ C."/>
            <person name="Smialowska A."/>
            <person name="Swoboda P."/>
            <person name="Sykes S.M."/>
            <person name="Vaughn M."/>
            <person name="Vengrova S."/>
            <person name="Yoder R."/>
            <person name="Zeng Q."/>
            <person name="Allshire R."/>
            <person name="Baulcombe D."/>
            <person name="Birren B.W."/>
            <person name="Brown W."/>
            <person name="Ekwall K."/>
            <person name="Kellis M."/>
            <person name="Leatherwood J."/>
            <person name="Levin H."/>
            <person name="Margalit H."/>
            <person name="Martienssen R."/>
            <person name="Nieduszynski C.A."/>
            <person name="Spatafora J.W."/>
            <person name="Friedman N."/>
            <person name="Dalgaard J.Z."/>
            <person name="Baumann P."/>
            <person name="Niki H."/>
            <person name="Regev A."/>
            <person name="Nusbaum C."/>
        </authorList>
    </citation>
    <scope>NUCLEOTIDE SEQUENCE [LARGE SCALE GENOMIC DNA]</scope>
    <source>
        <strain evidence="15">yFS275 / FY16936</strain>
    </source>
</reference>
<comment type="subcellular location">
    <subcellularLocation>
        <location evidence="1">Chromosome</location>
    </subcellularLocation>
    <subcellularLocation>
        <location evidence="2">Cytoplasm</location>
    </subcellularLocation>
</comment>
<evidence type="ECO:0000256" key="9">
    <source>
        <dbReference type="ARBA" id="ARBA00023067"/>
    </source>
</evidence>
<dbReference type="GO" id="GO:0051301">
    <property type="term" value="P:cell division"/>
    <property type="evidence" value="ECO:0007669"/>
    <property type="project" value="UniProtKB-KW"/>
</dbReference>
<dbReference type="GO" id="GO:0003682">
    <property type="term" value="F:chromatin binding"/>
    <property type="evidence" value="ECO:0000318"/>
    <property type="project" value="GO_Central"/>
</dbReference>
<evidence type="ECO:0000256" key="4">
    <source>
        <dbReference type="ARBA" id="ARBA00016065"/>
    </source>
</evidence>
<feature type="region of interest" description="Disordered" evidence="12">
    <location>
        <begin position="465"/>
        <end position="486"/>
    </location>
</feature>
<evidence type="ECO:0000256" key="3">
    <source>
        <dbReference type="ARBA" id="ARBA00009471"/>
    </source>
</evidence>
<feature type="region of interest" description="Disordered" evidence="12">
    <location>
        <begin position="259"/>
        <end position="294"/>
    </location>
</feature>
<evidence type="ECO:0000256" key="1">
    <source>
        <dbReference type="ARBA" id="ARBA00004286"/>
    </source>
</evidence>
<evidence type="ECO:0000256" key="2">
    <source>
        <dbReference type="ARBA" id="ARBA00004496"/>
    </source>
</evidence>
<dbReference type="GO" id="GO:0007076">
    <property type="term" value="P:mitotic chromosome condensation"/>
    <property type="evidence" value="ECO:0000318"/>
    <property type="project" value="GO_Central"/>
</dbReference>
<dbReference type="OMA" id="FRKTCAD"/>
<proteinExistence type="inferred from homology"/>
<gene>
    <name evidence="14" type="primary">cnd2</name>
    <name evidence="13" type="ORF">SJAG_00768</name>
</gene>
<keyword evidence="7 11" id="KW-0132">Cell division</keyword>
<dbReference type="PANTHER" id="PTHR13108">
    <property type="entry name" value="CONDENSIN COMPLEX SUBUNIT 2"/>
    <property type="match status" value="1"/>
</dbReference>
<protein>
    <recommendedName>
        <fullName evidence="4 11">Condensin complex subunit 2</fullName>
    </recommendedName>
</protein>
<keyword evidence="9 11" id="KW-0226">DNA condensation</keyword>
<feature type="region of interest" description="Disordered" evidence="12">
    <location>
        <begin position="564"/>
        <end position="634"/>
    </location>
</feature>
<feature type="compositionally biased region" description="Basic and acidic residues" evidence="12">
    <location>
        <begin position="263"/>
        <end position="277"/>
    </location>
</feature>
<dbReference type="GO" id="GO:0061638">
    <property type="term" value="C:CENP-A containing chromatin"/>
    <property type="evidence" value="ECO:0007669"/>
    <property type="project" value="EnsemblFungi"/>
</dbReference>
<evidence type="ECO:0000256" key="11">
    <source>
        <dbReference type="PIRNR" id="PIRNR017126"/>
    </source>
</evidence>
<dbReference type="EMBL" id="KE651166">
    <property type="protein sequence ID" value="EEB05743.1"/>
    <property type="molecule type" value="Genomic_DNA"/>
</dbReference>
<dbReference type="GO" id="GO:0000796">
    <property type="term" value="C:condensin complex"/>
    <property type="evidence" value="ECO:0000318"/>
    <property type="project" value="GO_Central"/>
</dbReference>
<evidence type="ECO:0000256" key="5">
    <source>
        <dbReference type="ARBA" id="ARBA00022454"/>
    </source>
</evidence>
<dbReference type="GO" id="GO:0033553">
    <property type="term" value="C:rDNA heterochromatin"/>
    <property type="evidence" value="ECO:0007669"/>
    <property type="project" value="EnsemblFungi"/>
</dbReference>
<dbReference type="GO" id="GO:0005634">
    <property type="term" value="C:nucleus"/>
    <property type="evidence" value="ECO:0007669"/>
    <property type="project" value="EnsemblFungi"/>
</dbReference>
<keyword evidence="10 11" id="KW-0131">Cell cycle</keyword>
<evidence type="ECO:0000313" key="13">
    <source>
        <dbReference type="EMBL" id="EEB05743.1"/>
    </source>
</evidence>
<dbReference type="Proteomes" id="UP000001744">
    <property type="component" value="Unassembled WGS sequence"/>
</dbReference>
<dbReference type="GO" id="GO:0003690">
    <property type="term" value="F:double-stranded DNA binding"/>
    <property type="evidence" value="ECO:0007669"/>
    <property type="project" value="EnsemblFungi"/>
</dbReference>
<dbReference type="JaponicusDB" id="SJAG_00768">
    <property type="gene designation" value="cnd2"/>
</dbReference>
<dbReference type="AlphaFoldDB" id="B6JWJ2"/>
<feature type="region of interest" description="Disordered" evidence="12">
    <location>
        <begin position="1"/>
        <end position="71"/>
    </location>
</feature>
<dbReference type="OrthoDB" id="362021at2759"/>
<dbReference type="STRING" id="402676.B6JWJ2"/>